<feature type="signal peptide" evidence="1">
    <location>
        <begin position="1"/>
        <end position="33"/>
    </location>
</feature>
<name>A0A7D4PV43_9SPHI</name>
<dbReference type="RefSeq" id="WP_173416009.1">
    <property type="nucleotide sequence ID" value="NZ_CP054139.1"/>
</dbReference>
<proteinExistence type="predicted"/>
<dbReference type="AlphaFoldDB" id="A0A7D4PV43"/>
<dbReference type="EMBL" id="CP054139">
    <property type="protein sequence ID" value="QKJ31348.1"/>
    <property type="molecule type" value="Genomic_DNA"/>
</dbReference>
<protein>
    <recommendedName>
        <fullName evidence="4">Carboxypeptidase regulatory-like domain-containing protein</fullName>
    </recommendedName>
</protein>
<gene>
    <name evidence="2" type="ORF">HQ865_16795</name>
</gene>
<keyword evidence="3" id="KW-1185">Reference proteome</keyword>
<sequence length="933" mass="103485">MSTSGLPLMLRARFKKTAVFLLIFMLLTGAARAQSADDTASVKSLMTTLNSYNSKFTSEKIYLHFDKPYYSAGDTIWFKAYLLNAANRKASAFSNKMYIDLVNDSSQVLQSLVIPITVGLGYGDIKLPEKMHQGAYTLRAYTNWQQNFGAASFFQQRFYIGKPDNNSWLLSEQHQAVNTPAGKQIKLAMQLKNMRGLAVVNEPVTVRILEGRRGIAKSDLQTTVDGRLNTDLTLPPNTNIRKLSLLLISKQDKNKTLRLPFYPNTGTDMDLQFMPEGGSLVAGLYNKIGFKAIGEDGLGVEVSGVIVNGKNEEVATFASLHKGMGNFVMSPQPGETYKAKVKLPDGSEKSYLLPVPQTLGISLRADAISDKDNIRIYITTTPDLANQHGYTLLARGRDTVYFGTAFNFTDGYYNTLVSKSWFPGGIINFMVLGAGNKPLNSRSVFVNRHDDLHITTAPSKTVYAFNDSVAVNLNVTDSKLDPVMANFSVTVTDDAQVNNSHRLTHINSHLLLASELKGNIEDADWYFDITRPDAPKALDNLLLTQGWQGFNLSKALITPVPQPAFWAEADNSVTGRLTNFFNKPAVNYPVTLMSKRNGLMVVDTLTNTEGRFTFKNLPFTDTIAYFIKVHNKRDKEAAVGFEVQEFKPASPTPPDSTLLMPWNVNTDATLLQYLKNTQKRVEDSQLPPGVNGKLLNQVNIKANKKASLPGFGGEEVYFADVDVDEKEMGNHGNMSLLEYMEKYVPGFHSGPYKGYADFLWVKGIITANIIIDNMPVTPYWERMGTLADFMKRMLDNIPAAAVKNLVVYHKCLGKVWISYIVVKTRTGNGPILKPTPGTYVYRPLPLYLPRDFYRPRYDVKVKAPQPDLRSTIHWQPNVVTDASGNATFSFYAAGKPSTYSVVIEGTDMQGHFGVSTSKITIAQNAGDGKKQAP</sequence>
<evidence type="ECO:0000313" key="3">
    <source>
        <dbReference type="Proteomes" id="UP000505355"/>
    </source>
</evidence>
<reference evidence="2 3" key="1">
    <citation type="submission" date="2020-05" db="EMBL/GenBank/DDBJ databases">
        <title>Mucilaginibacter mali sp. nov.</title>
        <authorList>
            <person name="Kim H.S."/>
            <person name="Lee K.C."/>
            <person name="Suh M.K."/>
            <person name="Kim J.-S."/>
            <person name="Han K.-I."/>
            <person name="Eom M.K."/>
            <person name="Shin Y.K."/>
            <person name="Lee J.-S."/>
        </authorList>
    </citation>
    <scope>NUCLEOTIDE SEQUENCE [LARGE SCALE GENOMIC DNA]</scope>
    <source>
        <strain evidence="2 3">G2-14</strain>
    </source>
</reference>
<evidence type="ECO:0000256" key="1">
    <source>
        <dbReference type="SAM" id="SignalP"/>
    </source>
</evidence>
<dbReference type="Proteomes" id="UP000505355">
    <property type="component" value="Chromosome"/>
</dbReference>
<evidence type="ECO:0000313" key="2">
    <source>
        <dbReference type="EMBL" id="QKJ31348.1"/>
    </source>
</evidence>
<dbReference type="KEGG" id="mmab:HQ865_16795"/>
<evidence type="ECO:0008006" key="4">
    <source>
        <dbReference type="Google" id="ProtNLM"/>
    </source>
</evidence>
<dbReference type="Gene3D" id="2.60.40.1930">
    <property type="match status" value="1"/>
</dbReference>
<accession>A0A7D4PV43</accession>
<organism evidence="2 3">
    <name type="scientific">Mucilaginibacter mali</name>
    <dbReference type="NCBI Taxonomy" id="2740462"/>
    <lineage>
        <taxon>Bacteria</taxon>
        <taxon>Pseudomonadati</taxon>
        <taxon>Bacteroidota</taxon>
        <taxon>Sphingobacteriia</taxon>
        <taxon>Sphingobacteriales</taxon>
        <taxon>Sphingobacteriaceae</taxon>
        <taxon>Mucilaginibacter</taxon>
    </lineage>
</organism>
<keyword evidence="1" id="KW-0732">Signal</keyword>
<feature type="chain" id="PRO_5028808504" description="Carboxypeptidase regulatory-like domain-containing protein" evidence="1">
    <location>
        <begin position="34"/>
        <end position="933"/>
    </location>
</feature>